<dbReference type="SMART" id="SM00014">
    <property type="entry name" value="acidPPc"/>
    <property type="match status" value="1"/>
</dbReference>
<dbReference type="Gene3D" id="1.20.144.10">
    <property type="entry name" value="Phosphatidic acid phosphatase type 2/haloperoxidase"/>
    <property type="match status" value="1"/>
</dbReference>
<protein>
    <submittedName>
        <fullName evidence="3">Bacitracin transport permease protein BcrC</fullName>
    </submittedName>
</protein>
<evidence type="ECO:0000313" key="3">
    <source>
        <dbReference type="EMBL" id="SYX83301.1"/>
    </source>
</evidence>
<dbReference type="Pfam" id="PF01569">
    <property type="entry name" value="PAP2"/>
    <property type="match status" value="1"/>
</dbReference>
<feature type="transmembrane region" description="Helical" evidence="1">
    <location>
        <begin position="153"/>
        <end position="171"/>
    </location>
</feature>
<organism evidence="3 4">
    <name type="scientific">Paenibacillus alvei</name>
    <name type="common">Bacillus alvei</name>
    <dbReference type="NCBI Taxonomy" id="44250"/>
    <lineage>
        <taxon>Bacteria</taxon>
        <taxon>Bacillati</taxon>
        <taxon>Bacillota</taxon>
        <taxon>Bacilli</taxon>
        <taxon>Bacillales</taxon>
        <taxon>Paenibacillaceae</taxon>
        <taxon>Paenibacillus</taxon>
    </lineage>
</organism>
<dbReference type="RefSeq" id="WP_138185426.1">
    <property type="nucleotide sequence ID" value="NZ_LS992241.1"/>
</dbReference>
<feature type="domain" description="Phosphatidic acid phosphatase type 2/haloperoxidase" evidence="2">
    <location>
        <begin position="60"/>
        <end position="168"/>
    </location>
</feature>
<evidence type="ECO:0000313" key="4">
    <source>
        <dbReference type="Proteomes" id="UP000304148"/>
    </source>
</evidence>
<dbReference type="AlphaFoldDB" id="A0A383R9G8"/>
<keyword evidence="1" id="KW-1133">Transmembrane helix</keyword>
<feature type="transmembrane region" description="Helical" evidence="1">
    <location>
        <begin position="61"/>
        <end position="82"/>
    </location>
</feature>
<dbReference type="InterPro" id="IPR036938">
    <property type="entry name" value="PAP2/HPO_sf"/>
</dbReference>
<dbReference type="InterPro" id="IPR000326">
    <property type="entry name" value="PAP2/HPO"/>
</dbReference>
<proteinExistence type="predicted"/>
<keyword evidence="1" id="KW-0812">Transmembrane</keyword>
<accession>A0A383R9G8</accession>
<evidence type="ECO:0000259" key="2">
    <source>
        <dbReference type="SMART" id="SM00014"/>
    </source>
</evidence>
<feature type="transmembrane region" description="Helical" evidence="1">
    <location>
        <begin position="28"/>
        <end position="49"/>
    </location>
</feature>
<dbReference type="PANTHER" id="PTHR14969">
    <property type="entry name" value="SPHINGOSINE-1-PHOSPHATE PHOSPHOHYDROLASE"/>
    <property type="match status" value="1"/>
</dbReference>
<dbReference type="EMBL" id="LS992241">
    <property type="protein sequence ID" value="SYX83301.1"/>
    <property type="molecule type" value="Genomic_DNA"/>
</dbReference>
<reference evidence="4" key="1">
    <citation type="submission" date="2018-08" db="EMBL/GenBank/DDBJ databases">
        <authorList>
            <person name="Chevrot R."/>
        </authorList>
    </citation>
    <scope>NUCLEOTIDE SEQUENCE [LARGE SCALE GENOMIC DNA]</scope>
</reference>
<dbReference type="Proteomes" id="UP000304148">
    <property type="component" value="Chromosome"/>
</dbReference>
<keyword evidence="1" id="KW-0472">Membrane</keyword>
<sequence length="201" mass="22780">MSLPQLNIEMFRGINDLGKQLSFLNPSVVFIAEYTIYLLAVCMLLFWFTRTTANRMMVLQGGFAFIIAELIGKAVGMFHSHHQPFAELPHVSKLIDHSINNSFPSDHTILFFSICASFWLMRKKTGMGWLWLVLAGCVALSRVWVGVHYPVDIAVGAMIGIFSALLVYWSSTRFAWLSRLLDMYESVERRILPASNKSKGL</sequence>
<dbReference type="GO" id="GO:0050380">
    <property type="term" value="F:undecaprenyl-diphosphatase activity"/>
    <property type="evidence" value="ECO:0007669"/>
    <property type="project" value="InterPro"/>
</dbReference>
<feature type="transmembrane region" description="Helical" evidence="1">
    <location>
        <begin position="102"/>
        <end position="121"/>
    </location>
</feature>
<evidence type="ECO:0000256" key="1">
    <source>
        <dbReference type="SAM" id="Phobius"/>
    </source>
</evidence>
<feature type="transmembrane region" description="Helical" evidence="1">
    <location>
        <begin position="128"/>
        <end position="147"/>
    </location>
</feature>
<name>A0A383R9G8_PAEAL</name>
<dbReference type="InterPro" id="IPR033879">
    <property type="entry name" value="UPP_Pase"/>
</dbReference>
<dbReference type="CDD" id="cd03385">
    <property type="entry name" value="PAP2_BcrC_like"/>
    <property type="match status" value="1"/>
</dbReference>
<gene>
    <name evidence="3" type="primary">bcrC</name>
    <name evidence="3" type="ORF">PBLR_11723</name>
</gene>
<dbReference type="PANTHER" id="PTHR14969:SF13">
    <property type="entry name" value="AT30094P"/>
    <property type="match status" value="1"/>
</dbReference>
<dbReference type="SUPFAM" id="SSF48317">
    <property type="entry name" value="Acid phosphatase/Vanadium-dependent haloperoxidase"/>
    <property type="match status" value="1"/>
</dbReference>
<dbReference type="GO" id="GO:0005886">
    <property type="term" value="C:plasma membrane"/>
    <property type="evidence" value="ECO:0007669"/>
    <property type="project" value="InterPro"/>
</dbReference>